<evidence type="ECO:0000256" key="5">
    <source>
        <dbReference type="SAM" id="MobiDB-lite"/>
    </source>
</evidence>
<feature type="region of interest" description="Disordered" evidence="5">
    <location>
        <begin position="328"/>
        <end position="393"/>
    </location>
</feature>
<feature type="compositionally biased region" description="Basic residues" evidence="5">
    <location>
        <begin position="81"/>
        <end position="95"/>
    </location>
</feature>
<dbReference type="OrthoDB" id="272959at2759"/>
<dbReference type="SUPFAM" id="SSF90209">
    <property type="entry name" value="Ran binding protein zinc finger-like"/>
    <property type="match status" value="1"/>
</dbReference>
<evidence type="ECO:0000256" key="2">
    <source>
        <dbReference type="ARBA" id="ARBA00022771"/>
    </source>
</evidence>
<dbReference type="SMART" id="SM00547">
    <property type="entry name" value="ZnF_RBZ"/>
    <property type="match status" value="1"/>
</dbReference>
<feature type="domain" description="RanBP2-type" evidence="6">
    <location>
        <begin position="123"/>
        <end position="148"/>
    </location>
</feature>
<dbReference type="PROSITE" id="PS50199">
    <property type="entry name" value="ZF_RANBP2_2"/>
    <property type="match status" value="1"/>
</dbReference>
<evidence type="ECO:0000256" key="1">
    <source>
        <dbReference type="ARBA" id="ARBA00022723"/>
    </source>
</evidence>
<reference evidence="7 8" key="1">
    <citation type="journal article" date="2018" name="BMC Genomics">
        <title>Genomic comparison of Trypanosoma conorhini and Trypanosoma rangeli to Trypanosoma cruzi strains of high and low virulence.</title>
        <authorList>
            <person name="Bradwell K.R."/>
            <person name="Koparde V.N."/>
            <person name="Matveyev A.V."/>
            <person name="Serrano M.G."/>
            <person name="Alves J.M."/>
            <person name="Parikh H."/>
            <person name="Huang B."/>
            <person name="Lee V."/>
            <person name="Espinosa-Alvarez O."/>
            <person name="Ortiz P.A."/>
            <person name="Costa-Martins A.G."/>
            <person name="Teixeira M.M."/>
            <person name="Buck G.A."/>
        </authorList>
    </citation>
    <scope>NUCLEOTIDE SEQUENCE [LARGE SCALE GENOMIC DNA]</scope>
    <source>
        <strain evidence="7 8">AM80</strain>
    </source>
</reference>
<evidence type="ECO:0000256" key="4">
    <source>
        <dbReference type="PROSITE-ProRule" id="PRU00322"/>
    </source>
</evidence>
<sequence>MEEYLNSESLPRDRTRRRRSSSSSSRSLQRRRHRATRYRRSRSPRRHSSRKRRRSPSRRSSSRESSYSGDRNRSDRSESRGRRRSHSRWHRKSGGSRRGGTAAALLNSEPFSVRADHGVLEHPQTDWVCGVCSNPNSVKREECFRCGTRFAVSVNATPSEEIRILGLPGSATFGDIQRALEDRFVEHGDTCHIVAYNMNGNDEKQKDDGRGHTAYVLFGSVVEATKALTYARSLLVIGQSMCAMEFSLHRRVNKKLTSMASSTEKAAVVRSVDGLPEHLQPAVWRPVDHFSSSEEEKEYLDLLSRHWDKLSQEQKDYYDEGVRRALAAQRRKQQETSGTTTVREAAPNTAPVAAAPSNTGSSLDSIKRRLAEKKQAMRGSTSEAPAETEQMTPAASLKKRLAMKKAQLSSVAKPLSATEAEAVTATVAVSPAPTLTPHSDAAPAPLHLFFGFPIPARFPAKTDYLTNSKSPSFRAGLMLRYVQPAVAERIVPPSARPPPA</sequence>
<dbReference type="InterPro" id="IPR036443">
    <property type="entry name" value="Znf_RanBP2_sf"/>
</dbReference>
<dbReference type="GO" id="GO:0008270">
    <property type="term" value="F:zinc ion binding"/>
    <property type="evidence" value="ECO:0007669"/>
    <property type="project" value="UniProtKB-KW"/>
</dbReference>
<dbReference type="EMBL" id="MKGL01000051">
    <property type="protein sequence ID" value="RNF09241.1"/>
    <property type="molecule type" value="Genomic_DNA"/>
</dbReference>
<keyword evidence="3" id="KW-0862">Zinc</keyword>
<evidence type="ECO:0000313" key="7">
    <source>
        <dbReference type="EMBL" id="RNF09241.1"/>
    </source>
</evidence>
<dbReference type="InterPro" id="IPR001876">
    <property type="entry name" value="Znf_RanBP2"/>
</dbReference>
<feature type="compositionally biased region" description="Basic residues" evidence="5">
    <location>
        <begin position="28"/>
        <end position="57"/>
    </location>
</feature>
<accession>A0A422NUU8</accession>
<evidence type="ECO:0000259" key="6">
    <source>
        <dbReference type="PROSITE" id="PS50199"/>
    </source>
</evidence>
<dbReference type="AlphaFoldDB" id="A0A422NUU8"/>
<proteinExistence type="predicted"/>
<evidence type="ECO:0000256" key="3">
    <source>
        <dbReference type="ARBA" id="ARBA00022833"/>
    </source>
</evidence>
<dbReference type="VEuPathDB" id="TriTrypDB:TRSC58_01469"/>
<feature type="region of interest" description="Disordered" evidence="5">
    <location>
        <begin position="1"/>
        <end position="101"/>
    </location>
</feature>
<keyword evidence="1" id="KW-0479">Metal-binding</keyword>
<keyword evidence="2 4" id="KW-0863">Zinc-finger</keyword>
<dbReference type="OMA" id="RFLWPHT"/>
<dbReference type="RefSeq" id="XP_029240848.1">
    <property type="nucleotide sequence ID" value="XM_029379291.1"/>
</dbReference>
<keyword evidence="8" id="KW-1185">Reference proteome</keyword>
<feature type="compositionally biased region" description="Basic and acidic residues" evidence="5">
    <location>
        <begin position="365"/>
        <end position="375"/>
    </location>
</feature>
<feature type="compositionally biased region" description="Polar residues" evidence="5">
    <location>
        <begin position="378"/>
        <end position="393"/>
    </location>
</feature>
<feature type="compositionally biased region" description="Basic and acidic residues" evidence="5">
    <location>
        <begin position="70"/>
        <end position="80"/>
    </location>
</feature>
<feature type="compositionally biased region" description="Low complexity" evidence="5">
    <location>
        <begin position="345"/>
        <end position="356"/>
    </location>
</feature>
<gene>
    <name evidence="7" type="ORF">TraAM80_02284</name>
</gene>
<evidence type="ECO:0000313" key="8">
    <source>
        <dbReference type="Proteomes" id="UP000283634"/>
    </source>
</evidence>
<dbReference type="GeneID" id="40326217"/>
<name>A0A422NUU8_TRYRA</name>
<dbReference type="Gene3D" id="4.10.1060.10">
    <property type="entry name" value="Zinc finger, RanBP2-type"/>
    <property type="match status" value="1"/>
</dbReference>
<dbReference type="PROSITE" id="PS01358">
    <property type="entry name" value="ZF_RANBP2_1"/>
    <property type="match status" value="1"/>
</dbReference>
<organism evidence="7 8">
    <name type="scientific">Trypanosoma rangeli</name>
    <dbReference type="NCBI Taxonomy" id="5698"/>
    <lineage>
        <taxon>Eukaryota</taxon>
        <taxon>Discoba</taxon>
        <taxon>Euglenozoa</taxon>
        <taxon>Kinetoplastea</taxon>
        <taxon>Metakinetoplastina</taxon>
        <taxon>Trypanosomatida</taxon>
        <taxon>Trypanosomatidae</taxon>
        <taxon>Trypanosoma</taxon>
        <taxon>Herpetosoma</taxon>
    </lineage>
</organism>
<protein>
    <recommendedName>
        <fullName evidence="6">RanBP2-type domain-containing protein</fullName>
    </recommendedName>
</protein>
<comment type="caution">
    <text evidence="7">The sequence shown here is derived from an EMBL/GenBank/DDBJ whole genome shotgun (WGS) entry which is preliminary data.</text>
</comment>
<dbReference type="Proteomes" id="UP000283634">
    <property type="component" value="Unassembled WGS sequence"/>
</dbReference>